<dbReference type="SUPFAM" id="SSF103088">
    <property type="entry name" value="OmpA-like"/>
    <property type="match status" value="1"/>
</dbReference>
<keyword evidence="6" id="KW-1185">Reference proteome</keyword>
<evidence type="ECO:0000259" key="4">
    <source>
        <dbReference type="PROSITE" id="PS51123"/>
    </source>
</evidence>
<dbReference type="EMBL" id="JBHRXJ010000022">
    <property type="protein sequence ID" value="MFC3530299.1"/>
    <property type="molecule type" value="Genomic_DNA"/>
</dbReference>
<dbReference type="InterPro" id="IPR036737">
    <property type="entry name" value="OmpA-like_sf"/>
</dbReference>
<dbReference type="CDD" id="cd07185">
    <property type="entry name" value="OmpA_C-like"/>
    <property type="match status" value="1"/>
</dbReference>
<evidence type="ECO:0000256" key="3">
    <source>
        <dbReference type="SAM" id="Phobius"/>
    </source>
</evidence>
<evidence type="ECO:0000256" key="2">
    <source>
        <dbReference type="SAM" id="Coils"/>
    </source>
</evidence>
<dbReference type="RefSeq" id="WP_377746519.1">
    <property type="nucleotide sequence ID" value="NZ_JBHRXJ010000022.1"/>
</dbReference>
<evidence type="ECO:0000313" key="6">
    <source>
        <dbReference type="Proteomes" id="UP001595721"/>
    </source>
</evidence>
<keyword evidence="2" id="KW-0175">Coiled coil</keyword>
<proteinExistence type="predicted"/>
<protein>
    <submittedName>
        <fullName evidence="5">Peptidoglycan -binding protein</fullName>
    </submittedName>
</protein>
<dbReference type="NCBIfam" id="NF006542">
    <property type="entry name" value="PRK09039.1-1"/>
    <property type="match status" value="3"/>
</dbReference>
<dbReference type="PROSITE" id="PS51123">
    <property type="entry name" value="OMPA_2"/>
    <property type="match status" value="1"/>
</dbReference>
<dbReference type="PANTHER" id="PTHR30329">
    <property type="entry name" value="STATOR ELEMENT OF FLAGELLAR MOTOR COMPLEX"/>
    <property type="match status" value="1"/>
</dbReference>
<feature type="coiled-coil region" evidence="2">
    <location>
        <begin position="59"/>
        <end position="212"/>
    </location>
</feature>
<dbReference type="Gene3D" id="3.30.1330.60">
    <property type="entry name" value="OmpA-like domain"/>
    <property type="match status" value="1"/>
</dbReference>
<dbReference type="Pfam" id="PF00691">
    <property type="entry name" value="OmpA"/>
    <property type="match status" value="1"/>
</dbReference>
<accession>A0ABV7R7U1</accession>
<feature type="coiled-coil region" evidence="2">
    <location>
        <begin position="283"/>
        <end position="328"/>
    </location>
</feature>
<gene>
    <name evidence="5" type="ORF">ACFOMH_19180</name>
</gene>
<comment type="caution">
    <text evidence="5">The sequence shown here is derived from an EMBL/GenBank/DDBJ whole genome shotgun (WGS) entry which is preliminary data.</text>
</comment>
<dbReference type="Proteomes" id="UP001595721">
    <property type="component" value="Unassembled WGS sequence"/>
</dbReference>
<sequence length="474" mass="51696">MGLSRGGSRGGGNRFSATIWPGFVDAMTALLMVMMFVLTIFLLVQSVLRDQITTQDSELDQLGAQVADLSQALSTSQAQAAGLERDLVSERDRLRRSEQAIASARAEIDAQTEAARLAAARREALEALIGDLRRRNADTQTRLDTAEAGRLADAAAAEALRARLSQSDAELDAATLNLEAARKRAEETLTLLAAAEAARDDLAAARDSQTAEATRQAGLLALAQQKLSEQEALSTEDQRRVALLNQQVAQLNTQLGSLRAVLDAAGEDKRASDLRAEDLGEKLNLALLRATEEERKRRALEEEARARAEAAQSRAENEARDLARYRSEFFGRLSQILAGREGVQVVGDRFVFSSEVLFPTGEAALSDEGKAQIARVAEMLGQIADEIPPEIDWVIRVDGHTDNRPLSGQGRYRDNWELSQARALAVVRYMADDLGFPANRLVPAGFADTRPVAEGESPEAMARNRRIELKLTER</sequence>
<dbReference type="InterPro" id="IPR006665">
    <property type="entry name" value="OmpA-like"/>
</dbReference>
<keyword evidence="3" id="KW-1133">Transmembrane helix</keyword>
<feature type="transmembrane region" description="Helical" evidence="3">
    <location>
        <begin position="20"/>
        <end position="44"/>
    </location>
</feature>
<reference evidence="6" key="1">
    <citation type="journal article" date="2019" name="Int. J. Syst. Evol. Microbiol.">
        <title>The Global Catalogue of Microorganisms (GCM) 10K type strain sequencing project: providing services to taxonomists for standard genome sequencing and annotation.</title>
        <authorList>
            <consortium name="The Broad Institute Genomics Platform"/>
            <consortium name="The Broad Institute Genome Sequencing Center for Infectious Disease"/>
            <person name="Wu L."/>
            <person name="Ma J."/>
        </authorList>
    </citation>
    <scope>NUCLEOTIDE SEQUENCE [LARGE SCALE GENOMIC DNA]</scope>
    <source>
        <strain evidence="6">KCTC 42899</strain>
    </source>
</reference>
<keyword evidence="3" id="KW-0812">Transmembrane</keyword>
<keyword evidence="1 3" id="KW-0472">Membrane</keyword>
<dbReference type="InterPro" id="IPR050330">
    <property type="entry name" value="Bact_OuterMem_StrucFunc"/>
</dbReference>
<organism evidence="5 6">
    <name type="scientific">Paracoccus mangrovi</name>
    <dbReference type="NCBI Taxonomy" id="1715645"/>
    <lineage>
        <taxon>Bacteria</taxon>
        <taxon>Pseudomonadati</taxon>
        <taxon>Pseudomonadota</taxon>
        <taxon>Alphaproteobacteria</taxon>
        <taxon>Rhodobacterales</taxon>
        <taxon>Paracoccaceae</taxon>
        <taxon>Paracoccus</taxon>
    </lineage>
</organism>
<evidence type="ECO:0000256" key="1">
    <source>
        <dbReference type="PROSITE-ProRule" id="PRU00473"/>
    </source>
</evidence>
<feature type="domain" description="OmpA-like" evidence="4">
    <location>
        <begin position="346"/>
        <end position="474"/>
    </location>
</feature>
<name>A0ABV7R7U1_9RHOB</name>
<evidence type="ECO:0000313" key="5">
    <source>
        <dbReference type="EMBL" id="MFC3530299.1"/>
    </source>
</evidence>
<dbReference type="PANTHER" id="PTHR30329:SF21">
    <property type="entry name" value="LIPOPROTEIN YIAD-RELATED"/>
    <property type="match status" value="1"/>
</dbReference>